<protein>
    <submittedName>
        <fullName evidence="1">Uncharacterized protein</fullName>
    </submittedName>
</protein>
<keyword evidence="2" id="KW-1185">Reference proteome</keyword>
<dbReference type="EMBL" id="CP071247">
    <property type="protein sequence ID" value="QSP93362.1"/>
    <property type="molecule type" value="Genomic_DNA"/>
</dbReference>
<organism evidence="1 2">
    <name type="scientific">Marinobacter salinisoli</name>
    <dbReference type="NCBI Taxonomy" id="2769486"/>
    <lineage>
        <taxon>Bacteria</taxon>
        <taxon>Pseudomonadati</taxon>
        <taxon>Pseudomonadota</taxon>
        <taxon>Gammaproteobacteria</taxon>
        <taxon>Pseudomonadales</taxon>
        <taxon>Marinobacteraceae</taxon>
        <taxon>Marinobacter</taxon>
    </lineage>
</organism>
<evidence type="ECO:0000313" key="1">
    <source>
        <dbReference type="EMBL" id="QSP93362.1"/>
    </source>
</evidence>
<evidence type="ECO:0000313" key="2">
    <source>
        <dbReference type="Proteomes" id="UP000663555"/>
    </source>
</evidence>
<proteinExistence type="predicted"/>
<dbReference type="RefSeq" id="WP_206642587.1">
    <property type="nucleotide sequence ID" value="NZ_CP071247.1"/>
</dbReference>
<accession>A0ABX7MPH8</accession>
<name>A0ABX7MPH8_9GAMM</name>
<reference evidence="1 2" key="1">
    <citation type="submission" date="2021-03" db="EMBL/GenBank/DDBJ databases">
        <title>Genome sequencing of Marinobacter sp. LPB0319.</title>
        <authorList>
            <person name="Kim J."/>
        </authorList>
    </citation>
    <scope>NUCLEOTIDE SEQUENCE [LARGE SCALE GENOMIC DNA]</scope>
    <source>
        <strain evidence="1 2">LPB0319</strain>
    </source>
</reference>
<dbReference type="Proteomes" id="UP000663555">
    <property type="component" value="Chromosome"/>
</dbReference>
<sequence>MNTHDIPANRPRDRHVSRKDVLGLSQANAETQGSWAAITRSLKLLHELGFEVLLAEPHHWILRCNGALPEYHLYSTEELAVFAQRRLAESSRQANQQHGIMRKEA</sequence>
<gene>
    <name evidence="1" type="ORF">LPB19_08940</name>
</gene>